<dbReference type="Pfam" id="PF00808">
    <property type="entry name" value="CBFD_NFYB_HMF"/>
    <property type="match status" value="1"/>
</dbReference>
<dbReference type="InterPro" id="IPR036910">
    <property type="entry name" value="HMG_box_dom_sf"/>
</dbReference>
<keyword evidence="1 3" id="KW-0238">DNA-binding</keyword>
<protein>
    <recommendedName>
        <fullName evidence="5">HMG box domain-containing protein</fullName>
    </recommendedName>
</protein>
<dbReference type="PANTHER" id="PTHR46040:SF3">
    <property type="entry name" value="HIGH MOBILITY GROUP PROTEIN 2"/>
    <property type="match status" value="1"/>
</dbReference>
<feature type="compositionally biased region" description="Polar residues" evidence="4">
    <location>
        <begin position="1"/>
        <end position="14"/>
    </location>
</feature>
<dbReference type="GO" id="GO:0046982">
    <property type="term" value="F:protein heterodimerization activity"/>
    <property type="evidence" value="ECO:0007669"/>
    <property type="project" value="InterPro"/>
</dbReference>
<proteinExistence type="predicted"/>
<dbReference type="InterPro" id="IPR051965">
    <property type="entry name" value="ChromReg_NeuronalGeneExpr"/>
</dbReference>
<dbReference type="SUPFAM" id="SSF47095">
    <property type="entry name" value="HMG-box"/>
    <property type="match status" value="1"/>
</dbReference>
<dbReference type="EMBL" id="HBIM01004853">
    <property type="protein sequence ID" value="CAE0406241.1"/>
    <property type="molecule type" value="Transcribed_RNA"/>
</dbReference>
<feature type="compositionally biased region" description="Basic and acidic residues" evidence="4">
    <location>
        <begin position="110"/>
        <end position="131"/>
    </location>
</feature>
<feature type="compositionally biased region" description="Low complexity" evidence="4">
    <location>
        <begin position="30"/>
        <end position="46"/>
    </location>
</feature>
<evidence type="ECO:0000313" key="6">
    <source>
        <dbReference type="EMBL" id="CAE0406241.1"/>
    </source>
</evidence>
<evidence type="ECO:0000259" key="5">
    <source>
        <dbReference type="PROSITE" id="PS50118"/>
    </source>
</evidence>
<evidence type="ECO:0000256" key="3">
    <source>
        <dbReference type="PROSITE-ProRule" id="PRU00267"/>
    </source>
</evidence>
<accession>A0A7S3KZL3</accession>
<feature type="compositionally biased region" description="Basic and acidic residues" evidence="4">
    <location>
        <begin position="67"/>
        <end position="82"/>
    </location>
</feature>
<dbReference type="InterPro" id="IPR003958">
    <property type="entry name" value="CBFA_NFYB_domain"/>
</dbReference>
<dbReference type="GO" id="GO:0010468">
    <property type="term" value="P:regulation of gene expression"/>
    <property type="evidence" value="ECO:0007669"/>
    <property type="project" value="TreeGrafter"/>
</dbReference>
<feature type="region of interest" description="Disordered" evidence="4">
    <location>
        <begin position="1"/>
        <end position="136"/>
    </location>
</feature>
<evidence type="ECO:0000256" key="2">
    <source>
        <dbReference type="ARBA" id="ARBA00023242"/>
    </source>
</evidence>
<gene>
    <name evidence="6" type="ORF">ACOF00016_LOCUS4150</name>
</gene>
<dbReference type="GO" id="GO:0005634">
    <property type="term" value="C:nucleus"/>
    <property type="evidence" value="ECO:0007669"/>
    <property type="project" value="UniProtKB-UniRule"/>
</dbReference>
<dbReference type="CDD" id="cd00084">
    <property type="entry name" value="HMG-box_SF"/>
    <property type="match status" value="1"/>
</dbReference>
<dbReference type="PANTHER" id="PTHR46040">
    <property type="entry name" value="HIGH MOBILITY GROUP PROTEIN 2"/>
    <property type="match status" value="1"/>
</dbReference>
<dbReference type="InterPro" id="IPR009071">
    <property type="entry name" value="HMG_box_dom"/>
</dbReference>
<organism evidence="6">
    <name type="scientific">Amphora coffeiformis</name>
    <dbReference type="NCBI Taxonomy" id="265554"/>
    <lineage>
        <taxon>Eukaryota</taxon>
        <taxon>Sar</taxon>
        <taxon>Stramenopiles</taxon>
        <taxon>Ochrophyta</taxon>
        <taxon>Bacillariophyta</taxon>
        <taxon>Bacillariophyceae</taxon>
        <taxon>Bacillariophycidae</taxon>
        <taxon>Thalassiophysales</taxon>
        <taxon>Catenulaceae</taxon>
        <taxon>Amphora</taxon>
    </lineage>
</organism>
<dbReference type="Gene3D" id="1.10.20.10">
    <property type="entry name" value="Histone, subunit A"/>
    <property type="match status" value="1"/>
</dbReference>
<evidence type="ECO:0000256" key="1">
    <source>
        <dbReference type="ARBA" id="ARBA00023125"/>
    </source>
</evidence>
<dbReference type="InterPro" id="IPR009072">
    <property type="entry name" value="Histone-fold"/>
</dbReference>
<feature type="region of interest" description="Disordered" evidence="4">
    <location>
        <begin position="309"/>
        <end position="334"/>
    </location>
</feature>
<name>A0A7S3KZL3_9STRA</name>
<dbReference type="GO" id="GO:0003677">
    <property type="term" value="F:DNA binding"/>
    <property type="evidence" value="ECO:0007669"/>
    <property type="project" value="UniProtKB-UniRule"/>
</dbReference>
<keyword evidence="2 3" id="KW-0539">Nucleus</keyword>
<feature type="DNA-binding region" description="HMG box" evidence="3">
    <location>
        <begin position="137"/>
        <end position="205"/>
    </location>
</feature>
<dbReference type="AlphaFoldDB" id="A0A7S3KZL3"/>
<dbReference type="PRINTS" id="PR00886">
    <property type="entry name" value="HIGHMOBLTY12"/>
</dbReference>
<dbReference type="SUPFAM" id="SSF47113">
    <property type="entry name" value="Histone-fold"/>
    <property type="match status" value="1"/>
</dbReference>
<evidence type="ECO:0000256" key="4">
    <source>
        <dbReference type="SAM" id="MobiDB-lite"/>
    </source>
</evidence>
<sequence length="349" mass="37798">MEQENLINNQQPKESAQAPVVGKDSAGESTTATMADADTTATTTTTVGGEPITELLEPANDALAADGTEKETLEQVPEKAKAMDTTTEADAKEEDAVKKTPPKAPTETSSPKKEEESDSKQEAKVDEDTKATMHRPIKRARTAYFIFAEDKRPQLQKEHPGEGVAVIAKALGQLWSTLPDEEKQVYQQKAAAERTRVQEELQARQAAGLIPEPATASNAPVDPNALVFPLGRVRKIAKLDPEIRGLSKEGLLAITKAAECVLAKLGQESVTVANMQNRRKLLPEDVVMVCQTRSAFSFLKDDLQDLVAEQKEEHAKPSSSSDAGKKRKADATSQSNKLTSYFTVKSSDS</sequence>
<dbReference type="Pfam" id="PF00505">
    <property type="entry name" value="HMG_box"/>
    <property type="match status" value="1"/>
</dbReference>
<dbReference type="SMART" id="SM00398">
    <property type="entry name" value="HMG"/>
    <property type="match status" value="1"/>
</dbReference>
<reference evidence="6" key="1">
    <citation type="submission" date="2021-01" db="EMBL/GenBank/DDBJ databases">
        <authorList>
            <person name="Corre E."/>
            <person name="Pelletier E."/>
            <person name="Niang G."/>
            <person name="Scheremetjew M."/>
            <person name="Finn R."/>
            <person name="Kale V."/>
            <person name="Holt S."/>
            <person name="Cochrane G."/>
            <person name="Meng A."/>
            <person name="Brown T."/>
            <person name="Cohen L."/>
        </authorList>
    </citation>
    <scope>NUCLEOTIDE SEQUENCE</scope>
    <source>
        <strain evidence="6">CCMP127</strain>
    </source>
</reference>
<feature type="domain" description="HMG box" evidence="5">
    <location>
        <begin position="137"/>
        <end position="205"/>
    </location>
</feature>
<dbReference type="Gene3D" id="1.10.30.10">
    <property type="entry name" value="High mobility group box domain"/>
    <property type="match status" value="1"/>
</dbReference>
<dbReference type="PROSITE" id="PS50118">
    <property type="entry name" value="HMG_BOX_2"/>
    <property type="match status" value="1"/>
</dbReference>
<dbReference type="CDD" id="cd22929">
    <property type="entry name" value="HFD_POLE4-like"/>
    <property type="match status" value="1"/>
</dbReference>